<dbReference type="InterPro" id="IPR029068">
    <property type="entry name" value="Glyas_Bleomycin-R_OHBP_Dase"/>
</dbReference>
<evidence type="ECO:0000313" key="3">
    <source>
        <dbReference type="Proteomes" id="UP000490386"/>
    </source>
</evidence>
<dbReference type="PROSITE" id="PS51819">
    <property type="entry name" value="VOC"/>
    <property type="match status" value="1"/>
</dbReference>
<keyword evidence="3" id="KW-1185">Reference proteome</keyword>
<organism evidence="2 3">
    <name type="scientific">Pseudoclavibacter terrae</name>
    <dbReference type="NCBI Taxonomy" id="1530195"/>
    <lineage>
        <taxon>Bacteria</taxon>
        <taxon>Bacillati</taxon>
        <taxon>Actinomycetota</taxon>
        <taxon>Actinomycetes</taxon>
        <taxon>Micrococcales</taxon>
        <taxon>Microbacteriaceae</taxon>
        <taxon>Pseudoclavibacter</taxon>
    </lineage>
</organism>
<dbReference type="EMBL" id="WBJX01000001">
    <property type="protein sequence ID" value="KAB1639283.1"/>
    <property type="molecule type" value="Genomic_DNA"/>
</dbReference>
<dbReference type="OrthoDB" id="2453533at2"/>
<dbReference type="CDD" id="cd06587">
    <property type="entry name" value="VOC"/>
    <property type="match status" value="1"/>
</dbReference>
<sequence>MAINGVLAQITVSDLAQATEYYGRLFGRGPDENPMPGLLEWHFTSEAGLQLWADSSRSGKSTVVFNDDDLESVARRLDAAKIEHGGIEDATHFQILQVLDPEGNHVVFTGASS</sequence>
<dbReference type="Proteomes" id="UP000490386">
    <property type="component" value="Unassembled WGS sequence"/>
</dbReference>
<proteinExistence type="predicted"/>
<reference evidence="2 3" key="1">
    <citation type="submission" date="2019-09" db="EMBL/GenBank/DDBJ databases">
        <title>Phylogeny of genus Pseudoclavibacter and closely related genus.</title>
        <authorList>
            <person name="Li Y."/>
        </authorList>
    </citation>
    <scope>NUCLEOTIDE SEQUENCE [LARGE SCALE GENOMIC DNA]</scope>
    <source>
        <strain evidence="2 3">THG-MD12</strain>
    </source>
</reference>
<protein>
    <submittedName>
        <fullName evidence="2">VOC family protein</fullName>
    </submittedName>
</protein>
<comment type="caution">
    <text evidence="2">The sequence shown here is derived from an EMBL/GenBank/DDBJ whole genome shotgun (WGS) entry which is preliminary data.</text>
</comment>
<accession>A0A7J5B587</accession>
<feature type="domain" description="VOC" evidence="1">
    <location>
        <begin position="2"/>
        <end position="111"/>
    </location>
</feature>
<dbReference type="RefSeq" id="WP_151422285.1">
    <property type="nucleotide sequence ID" value="NZ_CANKVH010000011.1"/>
</dbReference>
<dbReference type="InterPro" id="IPR037523">
    <property type="entry name" value="VOC_core"/>
</dbReference>
<dbReference type="SUPFAM" id="SSF54593">
    <property type="entry name" value="Glyoxalase/Bleomycin resistance protein/Dihydroxybiphenyl dioxygenase"/>
    <property type="match status" value="1"/>
</dbReference>
<evidence type="ECO:0000259" key="1">
    <source>
        <dbReference type="PROSITE" id="PS51819"/>
    </source>
</evidence>
<dbReference type="Gene3D" id="3.10.180.10">
    <property type="entry name" value="2,3-Dihydroxybiphenyl 1,2-Dioxygenase, domain 1"/>
    <property type="match status" value="1"/>
</dbReference>
<dbReference type="AlphaFoldDB" id="A0A7J5B587"/>
<gene>
    <name evidence="2" type="ORF">F8O03_02785</name>
</gene>
<name>A0A7J5B587_9MICO</name>
<evidence type="ECO:0000313" key="2">
    <source>
        <dbReference type="EMBL" id="KAB1639283.1"/>
    </source>
</evidence>